<dbReference type="Proteomes" id="UP001172457">
    <property type="component" value="Chromosome 7"/>
</dbReference>
<dbReference type="AlphaFoldDB" id="A0AA38SI21"/>
<dbReference type="EMBL" id="JARYMX010000007">
    <property type="protein sequence ID" value="KAJ9542743.1"/>
    <property type="molecule type" value="Genomic_DNA"/>
</dbReference>
<feature type="region of interest" description="Disordered" evidence="1">
    <location>
        <begin position="84"/>
        <end position="158"/>
    </location>
</feature>
<name>A0AA38SI21_9ASTR</name>
<sequence>MRVERRAVKSASWTARDISEYELPYGHVIAVATMQNLTECSHLAFPYFTMDKLKATYAPVVYPVGPQQTWRSPDWPLMIVRPLVMKTRPGRKSKHKRNSSRGKGSSLQRCSQCQKYGHSRNQCTESLPSQRPSGSQQVEATTTQQMDDILPSQRPSGS</sequence>
<proteinExistence type="predicted"/>
<reference evidence="2" key="1">
    <citation type="submission" date="2023-03" db="EMBL/GenBank/DDBJ databases">
        <title>Chromosome-scale reference genome and RAD-based genetic map of yellow starthistle (Centaurea solstitialis) reveal putative structural variation and QTLs associated with invader traits.</title>
        <authorList>
            <person name="Reatini B."/>
            <person name="Cang F.A."/>
            <person name="Jiang Q."/>
            <person name="Mckibben M.T.W."/>
            <person name="Barker M.S."/>
            <person name="Rieseberg L.H."/>
            <person name="Dlugosch K.M."/>
        </authorList>
    </citation>
    <scope>NUCLEOTIDE SEQUENCE</scope>
    <source>
        <strain evidence="2">CAN-66</strain>
        <tissue evidence="2">Leaf</tissue>
    </source>
</reference>
<feature type="compositionally biased region" description="Basic residues" evidence="1">
    <location>
        <begin position="88"/>
        <end position="100"/>
    </location>
</feature>
<gene>
    <name evidence="2" type="ORF">OSB04_029249</name>
</gene>
<comment type="caution">
    <text evidence="2">The sequence shown here is derived from an EMBL/GenBank/DDBJ whole genome shotgun (WGS) entry which is preliminary data.</text>
</comment>
<evidence type="ECO:0000256" key="1">
    <source>
        <dbReference type="SAM" id="MobiDB-lite"/>
    </source>
</evidence>
<feature type="compositionally biased region" description="Polar residues" evidence="1">
    <location>
        <begin position="101"/>
        <end position="146"/>
    </location>
</feature>
<protein>
    <submittedName>
        <fullName evidence="2">Uncharacterized protein</fullName>
    </submittedName>
</protein>
<organism evidence="2 3">
    <name type="scientific">Centaurea solstitialis</name>
    <name type="common">yellow star-thistle</name>
    <dbReference type="NCBI Taxonomy" id="347529"/>
    <lineage>
        <taxon>Eukaryota</taxon>
        <taxon>Viridiplantae</taxon>
        <taxon>Streptophyta</taxon>
        <taxon>Embryophyta</taxon>
        <taxon>Tracheophyta</taxon>
        <taxon>Spermatophyta</taxon>
        <taxon>Magnoliopsida</taxon>
        <taxon>eudicotyledons</taxon>
        <taxon>Gunneridae</taxon>
        <taxon>Pentapetalae</taxon>
        <taxon>asterids</taxon>
        <taxon>campanulids</taxon>
        <taxon>Asterales</taxon>
        <taxon>Asteraceae</taxon>
        <taxon>Carduoideae</taxon>
        <taxon>Cardueae</taxon>
        <taxon>Centaureinae</taxon>
        <taxon>Centaurea</taxon>
    </lineage>
</organism>
<keyword evidence="3" id="KW-1185">Reference proteome</keyword>
<evidence type="ECO:0000313" key="2">
    <source>
        <dbReference type="EMBL" id="KAJ9542743.1"/>
    </source>
</evidence>
<evidence type="ECO:0000313" key="3">
    <source>
        <dbReference type="Proteomes" id="UP001172457"/>
    </source>
</evidence>
<accession>A0AA38SI21</accession>